<proteinExistence type="inferred from homology"/>
<dbReference type="GO" id="GO:0005840">
    <property type="term" value="C:ribosome"/>
    <property type="evidence" value="ECO:0007669"/>
    <property type="project" value="InterPro"/>
</dbReference>
<dbReference type="AlphaFoldDB" id="A0A3A9KM68"/>
<accession>A0A3A9KM68</accession>
<feature type="domain" description="PRC-barrel" evidence="7">
    <location>
        <begin position="97"/>
        <end position="172"/>
    </location>
</feature>
<name>A0A3A9KM68_9BACI</name>
<comment type="caution">
    <text evidence="8">The sequence shown here is derived from an EMBL/GenBank/DDBJ whole genome shotgun (WGS) entry which is preliminary data.</text>
</comment>
<dbReference type="SUPFAM" id="SSF50447">
    <property type="entry name" value="Translation proteins"/>
    <property type="match status" value="1"/>
</dbReference>
<dbReference type="InterPro" id="IPR036976">
    <property type="entry name" value="RimM_N_sf"/>
</dbReference>
<protein>
    <recommendedName>
        <fullName evidence="5">Ribosome maturation factor RimM</fullName>
    </recommendedName>
</protein>
<evidence type="ECO:0000256" key="5">
    <source>
        <dbReference type="HAMAP-Rule" id="MF_00014"/>
    </source>
</evidence>
<dbReference type="InterPro" id="IPR027275">
    <property type="entry name" value="PRC-brl_dom"/>
</dbReference>
<dbReference type="Pfam" id="PF05239">
    <property type="entry name" value="PRC"/>
    <property type="match status" value="1"/>
</dbReference>
<sequence>MTEWLNVGKIVNTHGIQGEVRVISRTDFPEERYAKGNKLVIFDKNNKTTIVKVQSWRQHKQFDLLTFEGYGNVNDVVKFKDTLLKIDASDLDDKLSEDEFYYRDIVGLQVVTDDGEDIGKVVEILSPGANDVWVVRPNNRGKDILIPYIDQVVKKVDLETEVITITPMEGLLD</sequence>
<reference evidence="8 9" key="1">
    <citation type="submission" date="2017-10" db="EMBL/GenBank/DDBJ databases">
        <title>Bacillus sp. nov., a halophilic bacterium isolated from a Keqin Lake.</title>
        <authorList>
            <person name="Wang H."/>
        </authorList>
    </citation>
    <scope>NUCLEOTIDE SEQUENCE [LARGE SCALE GENOMIC DNA]</scope>
    <source>
        <strain evidence="8 9">KCTC 13187</strain>
    </source>
</reference>
<gene>
    <name evidence="5" type="primary">rimM</name>
    <name evidence="8" type="ORF">CR203_02745</name>
</gene>
<dbReference type="NCBIfam" id="TIGR02273">
    <property type="entry name" value="16S_RimM"/>
    <property type="match status" value="1"/>
</dbReference>
<dbReference type="InterPro" id="IPR002676">
    <property type="entry name" value="RimM_N"/>
</dbReference>
<dbReference type="OrthoDB" id="9810331at2"/>
<evidence type="ECO:0000256" key="1">
    <source>
        <dbReference type="ARBA" id="ARBA00022490"/>
    </source>
</evidence>
<dbReference type="PANTHER" id="PTHR33692:SF1">
    <property type="entry name" value="RIBOSOME MATURATION FACTOR RIMM"/>
    <property type="match status" value="1"/>
</dbReference>
<evidence type="ECO:0000313" key="8">
    <source>
        <dbReference type="EMBL" id="RKL68975.1"/>
    </source>
</evidence>
<dbReference type="Gene3D" id="2.30.30.240">
    <property type="entry name" value="PRC-barrel domain"/>
    <property type="match status" value="1"/>
</dbReference>
<comment type="domain">
    <text evidence="5">The PRC barrel domain binds ribosomal protein uS19.</text>
</comment>
<evidence type="ECO:0000256" key="3">
    <source>
        <dbReference type="ARBA" id="ARBA00022552"/>
    </source>
</evidence>
<dbReference type="Proteomes" id="UP000281498">
    <property type="component" value="Unassembled WGS sequence"/>
</dbReference>
<dbReference type="PANTHER" id="PTHR33692">
    <property type="entry name" value="RIBOSOME MATURATION FACTOR RIMM"/>
    <property type="match status" value="1"/>
</dbReference>
<dbReference type="InterPro" id="IPR011961">
    <property type="entry name" value="RimM"/>
</dbReference>
<dbReference type="Gene3D" id="2.40.30.60">
    <property type="entry name" value="RimM"/>
    <property type="match status" value="1"/>
</dbReference>
<dbReference type="Pfam" id="PF01782">
    <property type="entry name" value="RimM"/>
    <property type="match status" value="1"/>
</dbReference>
<dbReference type="GO" id="GO:0042274">
    <property type="term" value="P:ribosomal small subunit biogenesis"/>
    <property type="evidence" value="ECO:0007669"/>
    <property type="project" value="UniProtKB-UniRule"/>
</dbReference>
<evidence type="ECO:0000256" key="4">
    <source>
        <dbReference type="ARBA" id="ARBA00023186"/>
    </source>
</evidence>
<comment type="subunit">
    <text evidence="5">Binds ribosomal protein uS19.</text>
</comment>
<keyword evidence="4 5" id="KW-0143">Chaperone</keyword>
<dbReference type="GO" id="GO:0006364">
    <property type="term" value="P:rRNA processing"/>
    <property type="evidence" value="ECO:0007669"/>
    <property type="project" value="UniProtKB-UniRule"/>
</dbReference>
<comment type="function">
    <text evidence="5">An accessory protein needed during the final step in the assembly of 30S ribosomal subunit, possibly for assembly of the head region. Essential for efficient processing of 16S rRNA. May be needed both before and after RbfA during the maturation of 16S rRNA. It has affinity for free ribosomal 30S subunits but not for 70S ribosomes.</text>
</comment>
<keyword evidence="3 5" id="KW-0698">rRNA processing</keyword>
<dbReference type="InterPro" id="IPR011033">
    <property type="entry name" value="PRC_barrel-like_sf"/>
</dbReference>
<evidence type="ECO:0000259" key="6">
    <source>
        <dbReference type="Pfam" id="PF01782"/>
    </source>
</evidence>
<keyword evidence="2 5" id="KW-0690">Ribosome biogenesis</keyword>
<organism evidence="8 9">
    <name type="scientific">Salipaludibacillus neizhouensis</name>
    <dbReference type="NCBI Taxonomy" id="885475"/>
    <lineage>
        <taxon>Bacteria</taxon>
        <taxon>Bacillati</taxon>
        <taxon>Bacillota</taxon>
        <taxon>Bacilli</taxon>
        <taxon>Bacillales</taxon>
        <taxon>Bacillaceae</taxon>
    </lineage>
</organism>
<dbReference type="GO" id="GO:0043022">
    <property type="term" value="F:ribosome binding"/>
    <property type="evidence" value="ECO:0007669"/>
    <property type="project" value="InterPro"/>
</dbReference>
<feature type="domain" description="RimM N-terminal" evidence="6">
    <location>
        <begin position="7"/>
        <end position="89"/>
    </location>
</feature>
<evidence type="ECO:0000256" key="2">
    <source>
        <dbReference type="ARBA" id="ARBA00022517"/>
    </source>
</evidence>
<dbReference type="RefSeq" id="WP_110936386.1">
    <property type="nucleotide sequence ID" value="NZ_KZ614146.1"/>
</dbReference>
<keyword evidence="9" id="KW-1185">Reference proteome</keyword>
<evidence type="ECO:0000259" key="7">
    <source>
        <dbReference type="Pfam" id="PF05239"/>
    </source>
</evidence>
<dbReference type="SUPFAM" id="SSF50346">
    <property type="entry name" value="PRC-barrel domain"/>
    <property type="match status" value="1"/>
</dbReference>
<dbReference type="HAMAP" id="MF_00014">
    <property type="entry name" value="Ribosome_mat_RimM"/>
    <property type="match status" value="1"/>
</dbReference>
<dbReference type="InterPro" id="IPR009000">
    <property type="entry name" value="Transl_B-barrel_sf"/>
</dbReference>
<comment type="subcellular location">
    <subcellularLocation>
        <location evidence="5">Cytoplasm</location>
    </subcellularLocation>
</comment>
<comment type="similarity">
    <text evidence="5">Belongs to the RimM family.</text>
</comment>
<evidence type="ECO:0000313" key="9">
    <source>
        <dbReference type="Proteomes" id="UP000281498"/>
    </source>
</evidence>
<dbReference type="EMBL" id="PDOE01000001">
    <property type="protein sequence ID" value="RKL68975.1"/>
    <property type="molecule type" value="Genomic_DNA"/>
</dbReference>
<dbReference type="GO" id="GO:0005737">
    <property type="term" value="C:cytoplasm"/>
    <property type="evidence" value="ECO:0007669"/>
    <property type="project" value="UniProtKB-SubCell"/>
</dbReference>
<keyword evidence="1 5" id="KW-0963">Cytoplasm</keyword>